<dbReference type="Pfam" id="PF12796">
    <property type="entry name" value="Ank_2"/>
    <property type="match status" value="1"/>
</dbReference>
<dbReference type="Gene3D" id="1.25.40.20">
    <property type="entry name" value="Ankyrin repeat-containing domain"/>
    <property type="match status" value="1"/>
</dbReference>
<dbReference type="EMBL" id="HBEO01009565">
    <property type="protein sequence ID" value="CAD8477145.1"/>
    <property type="molecule type" value="Transcribed_RNA"/>
</dbReference>
<dbReference type="SMART" id="SM00248">
    <property type="entry name" value="ANK"/>
    <property type="match status" value="3"/>
</dbReference>
<evidence type="ECO:0000256" key="2">
    <source>
        <dbReference type="ARBA" id="ARBA00023043"/>
    </source>
</evidence>
<feature type="repeat" description="ANK" evidence="3">
    <location>
        <begin position="784"/>
        <end position="816"/>
    </location>
</feature>
<dbReference type="SUPFAM" id="SSF48403">
    <property type="entry name" value="Ankyrin repeat"/>
    <property type="match status" value="1"/>
</dbReference>
<evidence type="ECO:0000313" key="6">
    <source>
        <dbReference type="EMBL" id="CAD8477145.1"/>
    </source>
</evidence>
<feature type="region of interest" description="Disordered" evidence="4">
    <location>
        <begin position="160"/>
        <end position="179"/>
    </location>
</feature>
<feature type="repeat" description="ANK" evidence="3">
    <location>
        <begin position="751"/>
        <end position="783"/>
    </location>
</feature>
<evidence type="ECO:0000256" key="1">
    <source>
        <dbReference type="ARBA" id="ARBA00022737"/>
    </source>
</evidence>
<feature type="repeat" description="ANK" evidence="3">
    <location>
        <begin position="718"/>
        <end position="750"/>
    </location>
</feature>
<feature type="compositionally biased region" description="Basic and acidic residues" evidence="4">
    <location>
        <begin position="160"/>
        <end position="169"/>
    </location>
</feature>
<proteinExistence type="predicted"/>
<feature type="chain" id="PRO_5030724438" evidence="5">
    <location>
        <begin position="22"/>
        <end position="868"/>
    </location>
</feature>
<dbReference type="PROSITE" id="PS50088">
    <property type="entry name" value="ANK_REPEAT"/>
    <property type="match status" value="3"/>
</dbReference>
<dbReference type="Pfam" id="PF00023">
    <property type="entry name" value="Ank"/>
    <property type="match status" value="1"/>
</dbReference>
<keyword evidence="5" id="KW-0732">Signal</keyword>
<accession>A0A7S0E7Y5</accession>
<dbReference type="PROSITE" id="PS50297">
    <property type="entry name" value="ANK_REP_REGION"/>
    <property type="match status" value="3"/>
</dbReference>
<keyword evidence="1" id="KW-0677">Repeat</keyword>
<dbReference type="PANTHER" id="PTHR24171">
    <property type="entry name" value="ANKYRIN REPEAT DOMAIN-CONTAINING PROTEIN 39-RELATED"/>
    <property type="match status" value="1"/>
</dbReference>
<reference evidence="6" key="1">
    <citation type="submission" date="2021-01" db="EMBL/GenBank/DDBJ databases">
        <authorList>
            <person name="Corre E."/>
            <person name="Pelletier E."/>
            <person name="Niang G."/>
            <person name="Scheremetjew M."/>
            <person name="Finn R."/>
            <person name="Kale V."/>
            <person name="Holt S."/>
            <person name="Cochrane G."/>
            <person name="Meng A."/>
            <person name="Brown T."/>
            <person name="Cohen L."/>
        </authorList>
    </citation>
    <scope>NUCLEOTIDE SEQUENCE</scope>
    <source>
        <strain evidence="6">CCMP325</strain>
    </source>
</reference>
<dbReference type="InterPro" id="IPR002110">
    <property type="entry name" value="Ankyrin_rpt"/>
</dbReference>
<gene>
    <name evidence="6" type="ORF">HPHI1048_LOCUS6702</name>
</gene>
<dbReference type="InterPro" id="IPR036770">
    <property type="entry name" value="Ankyrin_rpt-contain_sf"/>
</dbReference>
<keyword evidence="2 3" id="KW-0040">ANK repeat</keyword>
<dbReference type="AlphaFoldDB" id="A0A7S0E7Y5"/>
<name>A0A7S0E7Y5_9CRYP</name>
<protein>
    <submittedName>
        <fullName evidence="6">Uncharacterized protein</fullName>
    </submittedName>
</protein>
<feature type="signal peptide" evidence="5">
    <location>
        <begin position="1"/>
        <end position="21"/>
    </location>
</feature>
<evidence type="ECO:0000256" key="4">
    <source>
        <dbReference type="SAM" id="MobiDB-lite"/>
    </source>
</evidence>
<evidence type="ECO:0000256" key="3">
    <source>
        <dbReference type="PROSITE-ProRule" id="PRU00023"/>
    </source>
</evidence>
<organism evidence="6">
    <name type="scientific">Hanusia phi</name>
    <dbReference type="NCBI Taxonomy" id="3032"/>
    <lineage>
        <taxon>Eukaryota</taxon>
        <taxon>Cryptophyceae</taxon>
        <taxon>Pyrenomonadales</taxon>
        <taxon>Geminigeraceae</taxon>
        <taxon>Hanusia</taxon>
    </lineage>
</organism>
<dbReference type="PANTHER" id="PTHR24171:SF9">
    <property type="entry name" value="ANKYRIN REPEAT DOMAIN-CONTAINING PROTEIN 39"/>
    <property type="match status" value="1"/>
</dbReference>
<sequence>MLQQGTLLLFLCLISSRWCLATQVLPLHMKTSSKRYAAPVHCPEQLADNECSFTHDDETAPIKEIDFLSSVVDLADSSLKGRQGCKLEPSEVTEALKELSLLKEKTEKMETSLSDRLGKERALTRFCIKERDDDPDSMLLSPAKVAEIAVNEIYGDHVANKGSVHDKKGNSQNSDNQCPILVPRRNARTDILGNKLLMLLHTSKDLIQSCHELLNETSKLTAASQRSNTLEEADQVIQTLEETIDSSEDEFCLQRCDNLAMEKKSVDEQRLGIAALRGGQPASSDDSLNKLLDTRKIKTVRHPQPLPELPRIVLHKDKIREIVFGRDPWTDPSIKLPANPNDYIKEQAGNLNMTKEDIWLLHGGDIPLESSEDDEPTGQFKELNDQILEGFNESLRSFCEKHRLDLGLLSSARRRLEYIRNFTVYKQRDRDTPWHVKEAWRKNKTARYERERAIEVKYFRHDMFRRGYPEDGLMSKEEAARILDERDQNELYHYYLDELLPAALVAFGPEDALELEENLRNVFPDKPRFGGRDPKLIYPDDPDAWSKVLEEEELTGQTAHPRYPRNFFYPKGDWSTRIPNMNPLLPPINSRRMRKVREKVRVLALKAIEERQQREEGLKVMAERFDNITKDPEVLPDREEAHKLEVLLRWNITDLSELDELLITWIAFGANQTFTLDHPNEEYERLELTEPYDPYWKENVTRLLQDGADINHHHPAMFNFTAMHVACCRGNVSVIEYVRELGADLEAKSENGGTPLHHSSFDGRTAVVEKLLELGAQVNALNVFSQTPLHAACMCGNNETAAVLVEAGVDVNVRDSEGNLAVDIVESLMNNPPLVYEGSQWDSESMGRFLWLRDFLRSRQSSAPMQTE</sequence>
<evidence type="ECO:0000256" key="5">
    <source>
        <dbReference type="SAM" id="SignalP"/>
    </source>
</evidence>